<dbReference type="EMBL" id="JAJNAY010000001">
    <property type="protein sequence ID" value="MCD1117393.1"/>
    <property type="molecule type" value="Genomic_DNA"/>
</dbReference>
<organism evidence="2 3">
    <name type="scientific">Chryseobacterium turcicum</name>
    <dbReference type="NCBI Taxonomy" id="2898076"/>
    <lineage>
        <taxon>Bacteria</taxon>
        <taxon>Pseudomonadati</taxon>
        <taxon>Bacteroidota</taxon>
        <taxon>Flavobacteriia</taxon>
        <taxon>Flavobacteriales</taxon>
        <taxon>Weeksellaceae</taxon>
        <taxon>Chryseobacterium group</taxon>
        <taxon>Chryseobacterium</taxon>
    </lineage>
</organism>
<dbReference type="Proteomes" id="UP001108025">
    <property type="component" value="Unassembled WGS sequence"/>
</dbReference>
<keyword evidence="1" id="KW-1133">Transmembrane helix</keyword>
<dbReference type="Pfam" id="PF18919">
    <property type="entry name" value="DUF5670"/>
    <property type="match status" value="1"/>
</dbReference>
<comment type="caution">
    <text evidence="2">The sequence shown here is derived from an EMBL/GenBank/DDBJ whole genome shotgun (WGS) entry which is preliminary data.</text>
</comment>
<keyword evidence="1" id="KW-0812">Transmembrane</keyword>
<protein>
    <submittedName>
        <fullName evidence="2">Lmo0937 family membrane protein</fullName>
    </submittedName>
</protein>
<dbReference type="AlphaFoldDB" id="A0A9Q3V0N3"/>
<dbReference type="NCBIfam" id="NF033488">
    <property type="entry name" value="lmo0937_fam_TM"/>
    <property type="match status" value="1"/>
</dbReference>
<keyword evidence="1" id="KW-0472">Membrane</keyword>
<evidence type="ECO:0000313" key="3">
    <source>
        <dbReference type="Proteomes" id="UP001108025"/>
    </source>
</evidence>
<keyword evidence="3" id="KW-1185">Reference proteome</keyword>
<dbReference type="InterPro" id="IPR043727">
    <property type="entry name" value="Lmo0937-like"/>
</dbReference>
<proteinExistence type="predicted"/>
<feature type="transmembrane region" description="Helical" evidence="1">
    <location>
        <begin position="5"/>
        <end position="25"/>
    </location>
</feature>
<sequence>MRSILWLVAVICIVIWLLGMLGVIPGMDTGSLIHVLLVIAIIVVLISHSLKSHYFSFNKNSGFVFC</sequence>
<evidence type="ECO:0000256" key="1">
    <source>
        <dbReference type="SAM" id="Phobius"/>
    </source>
</evidence>
<dbReference type="RefSeq" id="WP_230669314.1">
    <property type="nucleotide sequence ID" value="NZ_JAJNAY010000001.1"/>
</dbReference>
<reference evidence="2" key="1">
    <citation type="submission" date="2021-11" db="EMBL/GenBank/DDBJ databases">
        <title>Description of novel Chryseobacterium species.</title>
        <authorList>
            <person name="Saticioglu I.B."/>
            <person name="Ay H."/>
            <person name="Altun S."/>
            <person name="Duman M."/>
        </authorList>
    </citation>
    <scope>NUCLEOTIDE SEQUENCE</scope>
    <source>
        <strain evidence="2">C-17</strain>
    </source>
</reference>
<name>A0A9Q3V0N3_9FLAO</name>
<feature type="transmembrane region" description="Helical" evidence="1">
    <location>
        <begin position="31"/>
        <end position="50"/>
    </location>
</feature>
<accession>A0A9Q3V0N3</accession>
<gene>
    <name evidence="2" type="ORF">LO744_11025</name>
</gene>
<evidence type="ECO:0000313" key="2">
    <source>
        <dbReference type="EMBL" id="MCD1117393.1"/>
    </source>
</evidence>